<dbReference type="Pfam" id="PF03372">
    <property type="entry name" value="Exo_endo_phos"/>
    <property type="match status" value="1"/>
</dbReference>
<evidence type="ECO:0000313" key="5">
    <source>
        <dbReference type="EMBL" id="KAK9186911.1"/>
    </source>
</evidence>
<dbReference type="PANTHER" id="PTHR33710">
    <property type="entry name" value="BNAC02G09200D PROTEIN"/>
    <property type="match status" value="1"/>
</dbReference>
<feature type="domain" description="Endonuclease/exonuclease/phosphatase" evidence="3">
    <location>
        <begin position="274"/>
        <end position="451"/>
    </location>
</feature>
<evidence type="ECO:0000256" key="1">
    <source>
        <dbReference type="SAM" id="MobiDB-lite"/>
    </source>
</evidence>
<dbReference type="InterPro" id="IPR036691">
    <property type="entry name" value="Endo/exonu/phosph_ase_sf"/>
</dbReference>
<dbReference type="InterPro" id="IPR005135">
    <property type="entry name" value="Endo/exonuclease/phosphatase"/>
</dbReference>
<proteinExistence type="predicted"/>
<dbReference type="Gene3D" id="3.60.10.10">
    <property type="entry name" value="Endonuclease/exonuclease/phosphatase"/>
    <property type="match status" value="1"/>
</dbReference>
<dbReference type="InterPro" id="IPR000477">
    <property type="entry name" value="RT_dom"/>
</dbReference>
<name>A0AAP0LUH5_9ROSI</name>
<accession>A0AAP0LUH5</accession>
<dbReference type="Pfam" id="PF00078">
    <property type="entry name" value="RVT_1"/>
    <property type="match status" value="1"/>
</dbReference>
<feature type="region of interest" description="Disordered" evidence="1">
    <location>
        <begin position="179"/>
        <end position="232"/>
    </location>
</feature>
<dbReference type="EMBL" id="JBCGBO010000007">
    <property type="protein sequence ID" value="KAK9186911.1"/>
    <property type="molecule type" value="Genomic_DNA"/>
</dbReference>
<dbReference type="Pfam" id="PF14111">
    <property type="entry name" value="DUF4283"/>
    <property type="match status" value="1"/>
</dbReference>
<feature type="domain" description="DUF4283" evidence="4">
    <location>
        <begin position="2"/>
        <end position="82"/>
    </location>
</feature>
<dbReference type="SUPFAM" id="SSF56219">
    <property type="entry name" value="DNase I-like"/>
    <property type="match status" value="1"/>
</dbReference>
<evidence type="ECO:0008006" key="7">
    <source>
        <dbReference type="Google" id="ProtNLM"/>
    </source>
</evidence>
<dbReference type="AlphaFoldDB" id="A0AAP0LUH5"/>
<gene>
    <name evidence="5" type="ORF">WN944_018300</name>
</gene>
<feature type="compositionally biased region" description="Polar residues" evidence="1">
    <location>
        <begin position="217"/>
        <end position="232"/>
    </location>
</feature>
<protein>
    <recommendedName>
        <fullName evidence="7">Reverse transcriptase domain-containing protein</fullName>
    </recommendedName>
</protein>
<keyword evidence="6" id="KW-1185">Reference proteome</keyword>
<organism evidence="5 6">
    <name type="scientific">Citrus x changshan-huyou</name>
    <dbReference type="NCBI Taxonomy" id="2935761"/>
    <lineage>
        <taxon>Eukaryota</taxon>
        <taxon>Viridiplantae</taxon>
        <taxon>Streptophyta</taxon>
        <taxon>Embryophyta</taxon>
        <taxon>Tracheophyta</taxon>
        <taxon>Spermatophyta</taxon>
        <taxon>Magnoliopsida</taxon>
        <taxon>eudicotyledons</taxon>
        <taxon>Gunneridae</taxon>
        <taxon>Pentapetalae</taxon>
        <taxon>rosids</taxon>
        <taxon>malvids</taxon>
        <taxon>Sapindales</taxon>
        <taxon>Rutaceae</taxon>
        <taxon>Aurantioideae</taxon>
        <taxon>Citrus</taxon>
    </lineage>
</organism>
<dbReference type="Proteomes" id="UP001428341">
    <property type="component" value="Unassembled WGS sequence"/>
</dbReference>
<reference evidence="5 6" key="1">
    <citation type="submission" date="2024-05" db="EMBL/GenBank/DDBJ databases">
        <title>Haplotype-resolved chromosome-level genome assembly of Huyou (Citrus changshanensis).</title>
        <authorList>
            <person name="Miao C."/>
            <person name="Chen W."/>
            <person name="Wu Y."/>
            <person name="Wang L."/>
            <person name="Zhao S."/>
            <person name="Grierson D."/>
            <person name="Xu C."/>
            <person name="Chen K."/>
        </authorList>
    </citation>
    <scope>NUCLEOTIDE SEQUENCE [LARGE SCALE GENOMIC DNA]</scope>
    <source>
        <strain evidence="5">01-14</strain>
        <tissue evidence="5">Leaf</tissue>
    </source>
</reference>
<sequence>MAEPFKLALVGKFSFGRRPMDVIRKFFISLSLKGNYHTSLLDNRHILIKLEIEEDYSRIWVRQGLYVNGRGMRIFKWSTKFLCLVESPIVPIWVSFLYLPVRFVHCKPALFSIASVVGTPLRVAHATASVNRPSVARVLVELRKHQAQDTDTMDNGKQHTPVTNVQLKVAPSAQYIIVGDNRPEKPNSSDPAQQHTNKIDLDEQYRPNAIGTDTPAGHNTVQGPIDHTNNIQVDSHGSDILEADMVKNSGRHSLSRSDMDCSSGQSGEDEGRKAFAVRRLRKLIRMHRLSLVCILEPFLGADRLDPTRIRLGIEKAFSSMSGKIWIFWSSHFSIKVSHFFFPEPVLISYVYASCSTSGREALWDALIEFANTHNNPWMVVGDFNIVKSLSEISGGHTQPHVALDAFNLALLDCGLEDTGFVGSLFTWTTGRTRKRLDRVVCNSLWSRLFSVFRISHLNRIALDHSPLLLSYDRNTARGPSKFKFLHTWLKHPNCLDIIRQSWSAPVLGRGMRAFQQKLIRLKLCLKACNKDVFGNVFQRVKESEEELTQNERQYNLSGLPEDREGDANTRFFHAMIQKKHQLFHVHRIQDASLVWLSESSTIADSAITFFQGLLTDGNSQFQPEDFSFIHSLITEEDDVDLCRIPDVEESCWDIVEADLHAAVLDCFSGSAMPRGFQSSLLILLPKKDSPSTWADFRLISLCNVSNKVLTKLLVLQLFDLLPRIISPSHSGFVPGWVLHDNVLLVQELVHDINRRTRRGNVVLKLDMAKAYDRMSWSFILQMLQCFGFYDW</sequence>
<evidence type="ECO:0000259" key="3">
    <source>
        <dbReference type="Pfam" id="PF03372"/>
    </source>
</evidence>
<evidence type="ECO:0000313" key="6">
    <source>
        <dbReference type="Proteomes" id="UP001428341"/>
    </source>
</evidence>
<dbReference type="InterPro" id="IPR025558">
    <property type="entry name" value="DUF4283"/>
</dbReference>
<dbReference type="GO" id="GO:0003824">
    <property type="term" value="F:catalytic activity"/>
    <property type="evidence" value="ECO:0007669"/>
    <property type="project" value="InterPro"/>
</dbReference>
<dbReference type="PANTHER" id="PTHR33710:SF77">
    <property type="entry name" value="DNASE I-LIKE SUPERFAMILY PROTEIN"/>
    <property type="match status" value="1"/>
</dbReference>
<feature type="domain" description="Reverse transcriptase" evidence="2">
    <location>
        <begin position="685"/>
        <end position="788"/>
    </location>
</feature>
<comment type="caution">
    <text evidence="5">The sequence shown here is derived from an EMBL/GenBank/DDBJ whole genome shotgun (WGS) entry which is preliminary data.</text>
</comment>
<evidence type="ECO:0000259" key="2">
    <source>
        <dbReference type="Pfam" id="PF00078"/>
    </source>
</evidence>
<evidence type="ECO:0000259" key="4">
    <source>
        <dbReference type="Pfam" id="PF14111"/>
    </source>
</evidence>